<name>A0ABS2PF80_9BACL</name>
<evidence type="ECO:0000313" key="2">
    <source>
        <dbReference type="Proteomes" id="UP000741863"/>
    </source>
</evidence>
<organism evidence="1 2">
    <name type="scientific">Geomicrobium sediminis</name>
    <dbReference type="NCBI Taxonomy" id="1347788"/>
    <lineage>
        <taxon>Bacteria</taxon>
        <taxon>Bacillati</taxon>
        <taxon>Bacillota</taxon>
        <taxon>Bacilli</taxon>
        <taxon>Bacillales</taxon>
        <taxon>Geomicrobium</taxon>
    </lineage>
</organism>
<evidence type="ECO:0000313" key="1">
    <source>
        <dbReference type="EMBL" id="MBM7634073.1"/>
    </source>
</evidence>
<accession>A0ABS2PF80</accession>
<sequence length="104" mass="11746">MVEIQSKESLYKDVLTLAEMEDNTKHRLEVDSAFEYVEAKCRRSFAEHVPSAVKKAMSLLVISNDQTPNVRSESVGGELSITYSESVTDAADAYLKPFIRARFR</sequence>
<evidence type="ECO:0008006" key="3">
    <source>
        <dbReference type="Google" id="ProtNLM"/>
    </source>
</evidence>
<dbReference type="RefSeq" id="WP_204698822.1">
    <property type="nucleotide sequence ID" value="NZ_JAFBEC010000009.1"/>
</dbReference>
<dbReference type="Proteomes" id="UP000741863">
    <property type="component" value="Unassembled WGS sequence"/>
</dbReference>
<dbReference type="EMBL" id="JAFBEC010000009">
    <property type="protein sequence ID" value="MBM7634073.1"/>
    <property type="molecule type" value="Genomic_DNA"/>
</dbReference>
<dbReference type="Gene3D" id="1.10.246.150">
    <property type="match status" value="1"/>
</dbReference>
<proteinExistence type="predicted"/>
<dbReference type="InterPro" id="IPR053746">
    <property type="entry name" value="Viral_HT_Connector_Assembly"/>
</dbReference>
<keyword evidence="2" id="KW-1185">Reference proteome</keyword>
<gene>
    <name evidence="1" type="ORF">JOD17_003173</name>
</gene>
<reference evidence="1 2" key="1">
    <citation type="submission" date="2021-01" db="EMBL/GenBank/DDBJ databases">
        <title>Genomic Encyclopedia of Type Strains, Phase IV (KMG-IV): sequencing the most valuable type-strain genomes for metagenomic binning, comparative biology and taxonomic classification.</title>
        <authorList>
            <person name="Goeker M."/>
        </authorList>
    </citation>
    <scope>NUCLEOTIDE SEQUENCE [LARGE SCALE GENOMIC DNA]</scope>
    <source>
        <strain evidence="1 2">DSM 25540</strain>
    </source>
</reference>
<protein>
    <recommendedName>
        <fullName evidence="3">Phage gp6-like head-tail connector protein</fullName>
    </recommendedName>
</protein>
<comment type="caution">
    <text evidence="1">The sequence shown here is derived from an EMBL/GenBank/DDBJ whole genome shotgun (WGS) entry which is preliminary data.</text>
</comment>